<dbReference type="PROSITE" id="PS50825">
    <property type="entry name" value="HYR"/>
    <property type="match status" value="1"/>
</dbReference>
<dbReference type="PANTHER" id="PTHR46343:SF2">
    <property type="entry name" value="SUSHI_VON WILLEBRAND FACTOR TYPE A_EGF_PENTRAXIN DOMAIN-CONTAINING 1"/>
    <property type="match status" value="1"/>
</dbReference>
<evidence type="ECO:0000313" key="6">
    <source>
        <dbReference type="EMBL" id="CAG2221268.1"/>
    </source>
</evidence>
<dbReference type="PROSITE" id="PS50923">
    <property type="entry name" value="SUSHI"/>
    <property type="match status" value="1"/>
</dbReference>
<dbReference type="EMBL" id="CAJPWZ010001680">
    <property type="protein sequence ID" value="CAG2221268.1"/>
    <property type="molecule type" value="Genomic_DNA"/>
</dbReference>
<reference evidence="6" key="1">
    <citation type="submission" date="2021-03" db="EMBL/GenBank/DDBJ databases">
        <authorList>
            <person name="Bekaert M."/>
        </authorList>
    </citation>
    <scope>NUCLEOTIDE SEQUENCE</scope>
</reference>
<proteinExistence type="predicted"/>
<comment type="caution">
    <text evidence="6">The sequence shown here is derived from an EMBL/GenBank/DDBJ whole genome shotgun (WGS) entry which is preliminary data.</text>
</comment>
<dbReference type="CDD" id="cd00033">
    <property type="entry name" value="CCP"/>
    <property type="match status" value="1"/>
</dbReference>
<dbReference type="InterPro" id="IPR043555">
    <property type="entry name" value="SRPX-like"/>
</dbReference>
<sequence length="158" mass="17360">MQGDRSPPTINNCPIDIYEDAIAARRYAFVTWAEPTAWDSKEGTVSVTLGGSNRPGDPFFEGSTNIGYYAKDKSGNMATCNFVIHINVVRCAVLATNIPDGYRICHPSSDMVKGTVCRYGCYQGHDLKGPSRSECTETGDWSIVQEPYCESAITIQNF</sequence>
<evidence type="ECO:0000256" key="1">
    <source>
        <dbReference type="ARBA" id="ARBA00022737"/>
    </source>
</evidence>
<feature type="domain" description="Sushi" evidence="5">
    <location>
        <begin position="89"/>
        <end position="151"/>
    </location>
</feature>
<dbReference type="InterPro" id="IPR035976">
    <property type="entry name" value="Sushi/SCR/CCP_sf"/>
</dbReference>
<gene>
    <name evidence="6" type="ORF">MEDL_34771</name>
</gene>
<evidence type="ECO:0000259" key="5">
    <source>
        <dbReference type="PROSITE" id="PS50923"/>
    </source>
</evidence>
<dbReference type="OrthoDB" id="6155991at2759"/>
<comment type="caution">
    <text evidence="3">Lacks conserved residue(s) required for the propagation of feature annotation.</text>
</comment>
<dbReference type="InterPro" id="IPR003410">
    <property type="entry name" value="HYR_dom"/>
</dbReference>
<evidence type="ECO:0000256" key="3">
    <source>
        <dbReference type="PROSITE-ProRule" id="PRU00302"/>
    </source>
</evidence>
<keyword evidence="3" id="KW-0768">Sushi</keyword>
<organism evidence="6 7">
    <name type="scientific">Mytilus edulis</name>
    <name type="common">Blue mussel</name>
    <dbReference type="NCBI Taxonomy" id="6550"/>
    <lineage>
        <taxon>Eukaryota</taxon>
        <taxon>Metazoa</taxon>
        <taxon>Spiralia</taxon>
        <taxon>Lophotrochozoa</taxon>
        <taxon>Mollusca</taxon>
        <taxon>Bivalvia</taxon>
        <taxon>Autobranchia</taxon>
        <taxon>Pteriomorphia</taxon>
        <taxon>Mytilida</taxon>
        <taxon>Mytiloidea</taxon>
        <taxon>Mytilidae</taxon>
        <taxon>Mytilinae</taxon>
        <taxon>Mytilus</taxon>
    </lineage>
</organism>
<dbReference type="Pfam" id="PF02494">
    <property type="entry name" value="HYR"/>
    <property type="match status" value="1"/>
</dbReference>
<evidence type="ECO:0000313" key="7">
    <source>
        <dbReference type="Proteomes" id="UP000683360"/>
    </source>
</evidence>
<dbReference type="AlphaFoldDB" id="A0A8S3SHV0"/>
<protein>
    <recommendedName>
        <fullName evidence="8">HYR domain-containing protein</fullName>
    </recommendedName>
</protein>
<dbReference type="Pfam" id="PF00084">
    <property type="entry name" value="Sushi"/>
    <property type="match status" value="1"/>
</dbReference>
<evidence type="ECO:0008006" key="8">
    <source>
        <dbReference type="Google" id="ProtNLM"/>
    </source>
</evidence>
<accession>A0A8S3SHV0</accession>
<name>A0A8S3SHV0_MYTED</name>
<dbReference type="Gene3D" id="2.10.70.10">
    <property type="entry name" value="Complement Module, domain 1"/>
    <property type="match status" value="1"/>
</dbReference>
<dbReference type="SUPFAM" id="SSF57535">
    <property type="entry name" value="Complement control module/SCR domain"/>
    <property type="match status" value="1"/>
</dbReference>
<keyword evidence="1" id="KW-0677">Repeat</keyword>
<dbReference type="PANTHER" id="PTHR46343">
    <property type="entry name" value="HYR DOMAIN-CONTAINING PROTEIN"/>
    <property type="match status" value="1"/>
</dbReference>
<keyword evidence="2" id="KW-1015">Disulfide bond</keyword>
<evidence type="ECO:0000259" key="4">
    <source>
        <dbReference type="PROSITE" id="PS50825"/>
    </source>
</evidence>
<feature type="domain" description="HYR" evidence="4">
    <location>
        <begin position="3"/>
        <end position="88"/>
    </location>
</feature>
<dbReference type="InterPro" id="IPR000436">
    <property type="entry name" value="Sushi_SCR_CCP_dom"/>
</dbReference>
<dbReference type="Proteomes" id="UP000683360">
    <property type="component" value="Unassembled WGS sequence"/>
</dbReference>
<evidence type="ECO:0000256" key="2">
    <source>
        <dbReference type="ARBA" id="ARBA00023157"/>
    </source>
</evidence>
<dbReference type="SMART" id="SM00032">
    <property type="entry name" value="CCP"/>
    <property type="match status" value="1"/>
</dbReference>
<keyword evidence="7" id="KW-1185">Reference proteome</keyword>